<dbReference type="InterPro" id="IPR017896">
    <property type="entry name" value="4Fe4S_Fe-S-bd"/>
</dbReference>
<dbReference type="AlphaFoldDB" id="A0A8E2A7V6"/>
<evidence type="ECO:0000256" key="2">
    <source>
        <dbReference type="ARBA" id="ARBA00023004"/>
    </source>
</evidence>
<feature type="domain" description="4Fe-4S ferredoxin-type" evidence="4">
    <location>
        <begin position="5"/>
        <end position="30"/>
    </location>
</feature>
<dbReference type="Pfam" id="PF00037">
    <property type="entry name" value="Fer4"/>
    <property type="match status" value="1"/>
</dbReference>
<gene>
    <name evidence="5" type="ORF">F5613_002616</name>
</gene>
<protein>
    <submittedName>
        <fullName evidence="5">Ferredoxin</fullName>
    </submittedName>
</protein>
<dbReference type="Proteomes" id="UP000574332">
    <property type="component" value="Unassembled WGS sequence"/>
</dbReference>
<dbReference type="InterPro" id="IPR017900">
    <property type="entry name" value="4Fe4S_Fe_S_CS"/>
</dbReference>
<comment type="caution">
    <text evidence="5">The sequence shown here is derived from an EMBL/GenBank/DDBJ whole genome shotgun (WGS) entry which is preliminary data.</text>
</comment>
<evidence type="ECO:0000313" key="6">
    <source>
        <dbReference type="Proteomes" id="UP000574332"/>
    </source>
</evidence>
<dbReference type="SUPFAM" id="SSF54862">
    <property type="entry name" value="4Fe-4S ferredoxins"/>
    <property type="match status" value="1"/>
</dbReference>
<keyword evidence="1" id="KW-0479">Metal-binding</keyword>
<sequence length="30" mass="3254">MIENSKAVIDESICKKCRKCIPACPSDAIS</sequence>
<dbReference type="PROSITE" id="PS51379">
    <property type="entry name" value="4FE4S_FER_2"/>
    <property type="match status" value="1"/>
</dbReference>
<dbReference type="GO" id="GO:0046872">
    <property type="term" value="F:metal ion binding"/>
    <property type="evidence" value="ECO:0007669"/>
    <property type="project" value="UniProtKB-KW"/>
</dbReference>
<name>A0A8E2A7V6_9PORP</name>
<proteinExistence type="predicted"/>
<dbReference type="Gene3D" id="3.30.70.20">
    <property type="match status" value="1"/>
</dbReference>
<dbReference type="EMBL" id="JACCCY010000003">
    <property type="protein sequence ID" value="NYI50486.1"/>
    <property type="molecule type" value="Genomic_DNA"/>
</dbReference>
<reference evidence="5 6" key="1">
    <citation type="submission" date="2020-07" db="EMBL/GenBank/DDBJ databases">
        <title>Genomic Encyclopedia of Type Strains, Phase IV (KMG-IV): sequencing the most valuable type-strain genomes for metagenomic binning, comparative biology and taxonomic classification.</title>
        <authorList>
            <person name="Goeker M."/>
        </authorList>
    </citation>
    <scope>NUCLEOTIDE SEQUENCE [LARGE SCALE GENOMIC DNA]</scope>
    <source>
        <strain evidence="5 6">DSM 23697</strain>
    </source>
</reference>
<keyword evidence="6" id="KW-1185">Reference proteome</keyword>
<keyword evidence="2" id="KW-0408">Iron</keyword>
<organism evidence="5 6">
    <name type="scientific">Macellibacteroides fermentans</name>
    <dbReference type="NCBI Taxonomy" id="879969"/>
    <lineage>
        <taxon>Bacteria</taxon>
        <taxon>Pseudomonadati</taxon>
        <taxon>Bacteroidota</taxon>
        <taxon>Bacteroidia</taxon>
        <taxon>Bacteroidales</taxon>
        <taxon>Porphyromonadaceae</taxon>
        <taxon>Macellibacteroides</taxon>
    </lineage>
</organism>
<evidence type="ECO:0000259" key="4">
    <source>
        <dbReference type="PROSITE" id="PS51379"/>
    </source>
</evidence>
<accession>A0A8E2A7V6</accession>
<dbReference type="GO" id="GO:0051536">
    <property type="term" value="F:iron-sulfur cluster binding"/>
    <property type="evidence" value="ECO:0007669"/>
    <property type="project" value="UniProtKB-KW"/>
</dbReference>
<keyword evidence="3" id="KW-0411">Iron-sulfur</keyword>
<evidence type="ECO:0000256" key="1">
    <source>
        <dbReference type="ARBA" id="ARBA00022723"/>
    </source>
</evidence>
<evidence type="ECO:0000313" key="5">
    <source>
        <dbReference type="EMBL" id="NYI50486.1"/>
    </source>
</evidence>
<evidence type="ECO:0000256" key="3">
    <source>
        <dbReference type="ARBA" id="ARBA00023014"/>
    </source>
</evidence>
<dbReference type="PROSITE" id="PS00198">
    <property type="entry name" value="4FE4S_FER_1"/>
    <property type="match status" value="1"/>
</dbReference>